<evidence type="ECO:0000256" key="1">
    <source>
        <dbReference type="SAM" id="Phobius"/>
    </source>
</evidence>
<feature type="transmembrane region" description="Helical" evidence="1">
    <location>
        <begin position="100"/>
        <end position="120"/>
    </location>
</feature>
<sequence>MVVAETKSADGFEQEKWLDELIEEIRARHLQPEDRYEVTAILESFGWNDERARMAFGVQDVFELASLIWDKMQQSILFTPFAPIEKQKLGRLIFEIIQQFFRGMIFALPMAVSVLSMLTLKFSLWSYENLSVATATAIGIGTIASFIIVGGFTQAIARRGFFYIMLGYYNMARKMTFYFIRLGFLVCIGVCLLLYGVNVVFNLFPYAMISIAILYFFFLNTIWLSVTVYYILRKELVFTCLIVLGIFLVWLFFDVFKMSIIVSQLIALLVVSFLSLMLVAKYFSDAERKMEKGIAPQMPRISITLFSTMPYFIYGFIYFSFLFVDRVFSWSTPDSFIPYIVWFRGPYEIGLDFALLVLIVPMGISEVVVSKLIKDIYASQKGYMGTETKAMNQRFLRMYLKMSAWMAAISVVSALLLYMTAKAFFVHHPQSIGLTLFTNPTTHFVFLWGLTGYVLIASALLNAVILFSLSQPALVAKAIIPAFGVNMIVGFLATRWAHFGFGHDIGNNPGYTYAVFGLVAGGILFVWLSTRNVWKVLSELDYYMYAAS</sequence>
<evidence type="ECO:0000313" key="2">
    <source>
        <dbReference type="EMBL" id="AYQ71385.1"/>
    </source>
</evidence>
<feature type="transmembrane region" description="Helical" evidence="1">
    <location>
        <begin position="479"/>
        <end position="498"/>
    </location>
</feature>
<dbReference type="Proteomes" id="UP000269097">
    <property type="component" value="Chromosome"/>
</dbReference>
<proteinExistence type="predicted"/>
<feature type="transmembrane region" description="Helical" evidence="1">
    <location>
        <begin position="259"/>
        <end position="280"/>
    </location>
</feature>
<gene>
    <name evidence="2" type="ORF">EAV92_01545</name>
</gene>
<feature type="transmembrane region" description="Helical" evidence="1">
    <location>
        <begin position="445"/>
        <end position="467"/>
    </location>
</feature>
<feature type="transmembrane region" description="Helical" evidence="1">
    <location>
        <begin position="404"/>
        <end position="425"/>
    </location>
</feature>
<dbReference type="EMBL" id="CP033433">
    <property type="protein sequence ID" value="AYQ71385.1"/>
    <property type="molecule type" value="Genomic_DNA"/>
</dbReference>
<reference evidence="2 3" key="1">
    <citation type="submission" date="2018-10" db="EMBL/GenBank/DDBJ databases">
        <title>Genome Sequence of Cohnella sp.</title>
        <authorList>
            <person name="Srinivasan S."/>
            <person name="Kim M.K."/>
        </authorList>
    </citation>
    <scope>NUCLEOTIDE SEQUENCE [LARGE SCALE GENOMIC DNA]</scope>
    <source>
        <strain evidence="2 3">18JY8-7</strain>
    </source>
</reference>
<organism evidence="2 3">
    <name type="scientific">Cohnella candidum</name>
    <dbReference type="NCBI Taxonomy" id="2674991"/>
    <lineage>
        <taxon>Bacteria</taxon>
        <taxon>Bacillati</taxon>
        <taxon>Bacillota</taxon>
        <taxon>Bacilli</taxon>
        <taxon>Bacillales</taxon>
        <taxon>Paenibacillaceae</taxon>
        <taxon>Cohnella</taxon>
    </lineage>
</organism>
<keyword evidence="1" id="KW-1133">Transmembrane helix</keyword>
<feature type="transmembrane region" description="Helical" evidence="1">
    <location>
        <begin position="236"/>
        <end position="253"/>
    </location>
</feature>
<feature type="transmembrane region" description="Helical" evidence="1">
    <location>
        <begin position="132"/>
        <end position="157"/>
    </location>
</feature>
<feature type="transmembrane region" description="Helical" evidence="1">
    <location>
        <begin position="353"/>
        <end position="373"/>
    </location>
</feature>
<protein>
    <submittedName>
        <fullName evidence="2">Uncharacterized protein</fullName>
    </submittedName>
</protein>
<keyword evidence="1" id="KW-0812">Transmembrane</keyword>
<dbReference type="KEGG" id="coh:EAV92_01545"/>
<keyword evidence="3" id="KW-1185">Reference proteome</keyword>
<accession>A0A3G3JT34</accession>
<feature type="transmembrane region" description="Helical" evidence="1">
    <location>
        <begin position="301"/>
        <end position="324"/>
    </location>
</feature>
<evidence type="ECO:0000313" key="3">
    <source>
        <dbReference type="Proteomes" id="UP000269097"/>
    </source>
</evidence>
<feature type="transmembrane region" description="Helical" evidence="1">
    <location>
        <begin position="510"/>
        <end position="528"/>
    </location>
</feature>
<feature type="transmembrane region" description="Helical" evidence="1">
    <location>
        <begin position="203"/>
        <end position="224"/>
    </location>
</feature>
<name>A0A3G3JT34_9BACL</name>
<feature type="transmembrane region" description="Helical" evidence="1">
    <location>
        <begin position="178"/>
        <end position="197"/>
    </location>
</feature>
<keyword evidence="1" id="KW-0472">Membrane</keyword>
<dbReference type="AlphaFoldDB" id="A0A3G3JT34"/>
<dbReference type="RefSeq" id="WP_123039449.1">
    <property type="nucleotide sequence ID" value="NZ_CP033433.1"/>
</dbReference>